<dbReference type="Proteomes" id="UP001232148">
    <property type="component" value="Unassembled WGS sequence"/>
</dbReference>
<feature type="compositionally biased region" description="Basic and acidic residues" evidence="1">
    <location>
        <begin position="993"/>
        <end position="1007"/>
    </location>
</feature>
<protein>
    <recommendedName>
        <fullName evidence="2">Protein kinase domain-containing protein</fullName>
    </recommendedName>
</protein>
<dbReference type="GO" id="GO:0005524">
    <property type="term" value="F:ATP binding"/>
    <property type="evidence" value="ECO:0007669"/>
    <property type="project" value="InterPro"/>
</dbReference>
<evidence type="ECO:0000313" key="3">
    <source>
        <dbReference type="EMBL" id="KAK2021927.1"/>
    </source>
</evidence>
<feature type="compositionally biased region" description="Polar residues" evidence="1">
    <location>
        <begin position="640"/>
        <end position="649"/>
    </location>
</feature>
<reference evidence="3" key="1">
    <citation type="submission" date="2021-06" db="EMBL/GenBank/DDBJ databases">
        <title>Comparative genomics, transcriptomics and evolutionary studies reveal genomic signatures of adaptation to plant cell wall in hemibiotrophic fungi.</title>
        <authorList>
            <consortium name="DOE Joint Genome Institute"/>
            <person name="Baroncelli R."/>
            <person name="Diaz J.F."/>
            <person name="Benocci T."/>
            <person name="Peng M."/>
            <person name="Battaglia E."/>
            <person name="Haridas S."/>
            <person name="Andreopoulos W."/>
            <person name="Labutti K."/>
            <person name="Pangilinan J."/>
            <person name="Floch G.L."/>
            <person name="Makela M.R."/>
            <person name="Henrissat B."/>
            <person name="Grigoriev I.V."/>
            <person name="Crouch J.A."/>
            <person name="De Vries R.P."/>
            <person name="Sukno S.A."/>
            <person name="Thon M.R."/>
        </authorList>
    </citation>
    <scope>NUCLEOTIDE SEQUENCE</scope>
    <source>
        <strain evidence="3">MAFF235873</strain>
    </source>
</reference>
<dbReference type="PANTHER" id="PTHR24359">
    <property type="entry name" value="SERINE/THREONINE-PROTEIN KINASE SBK1"/>
    <property type="match status" value="1"/>
</dbReference>
<accession>A0AAD9LVE7</accession>
<dbReference type="Gene3D" id="1.10.510.10">
    <property type="entry name" value="Transferase(Phosphotransferase) domain 1"/>
    <property type="match status" value="1"/>
</dbReference>
<keyword evidence="4" id="KW-1185">Reference proteome</keyword>
<feature type="domain" description="Protein kinase" evidence="2">
    <location>
        <begin position="172"/>
        <end position="516"/>
    </location>
</feature>
<proteinExistence type="predicted"/>
<evidence type="ECO:0000259" key="2">
    <source>
        <dbReference type="PROSITE" id="PS50011"/>
    </source>
</evidence>
<dbReference type="PROSITE" id="PS50011">
    <property type="entry name" value="PROTEIN_KINASE_DOM"/>
    <property type="match status" value="1"/>
</dbReference>
<dbReference type="Pfam" id="PF00069">
    <property type="entry name" value="Pkinase"/>
    <property type="match status" value="1"/>
</dbReference>
<comment type="caution">
    <text evidence="3">The sequence shown here is derived from an EMBL/GenBank/DDBJ whole genome shotgun (WGS) entry which is preliminary data.</text>
</comment>
<sequence length="1087" mass="123826">MSPGQPNFRQHFDTAFSEFRELRRQQTRTSASGQKFVLIENVTARLRQRSESCPPDLYQDDLDRLRQTAYLRENDQPPRMQTHRIQKCLAIFYNLLEIGAPSLIHEFPNNRLSTLPIDRDVLKKRIKGPSEVPDFHEKFYRNQFAWCPIQFEMDMGTSYKNFHDIISPFLRKEQIKPYRDGKGPLVNTATLYAIEVPEELIGPKLKKKMASAKIEPEEGKTDSCAKREKRYRFALKQFKQSKYDHFENEKEMFINLANKDGMIQYIGWFTSYEPDEVGGLELYSNIVLELADFDFYTAIRKESPPISAEEILGFWKTMAEISGALASIYTVVIDNQQYLTWHGDIKPENILRVNDRFKLADPGEARMQLKSNGTTGDQRTRATGGTRTYADPEKAAYLDGRSSKKPEVPQTSDVWSLGCVLSIAATYVVLGTQGVLIFNQLRREAIFSLTGSSSDAFHDGKAVLAEVRHWHNYLREAARRSDVYTSAVLDMVDKHMLVEKDRWEAKMICQQFEKLFNSIKSGASRVPPSLHDLLQRIDLQSERSDYLHSGIRKANPDDMAIPMSQVPSLPPAAVEFESRETLLEQPIQPVAQRLQDRTALAAHSRNQSNITALTITNEDGKTQTAFPGRDSSGALPNEPRMSQTSTQSWYPDPPIAHRKAVTVWQVEQELETKGWGYRRSIRSFGSLFRRQPQTVKGKNISDNLEQLDQRLKTEFDNRDIVYLVDNGTTMASHWLQATHLLKVLVWRSLGYDDNGMELYFTNPDTEPKAAIGESLSQNLEHFTRAMKAADPNMTKSRAEVVDTTIIPELTRIINSYTRAKASKHPPRKKTIIILTDGIWKGMRVEHTIDGYLRSVFNELKDLHGDLPYIQPEKRQEPVDISKIRPVTIQFVQFGDDPRATARLRRLDDDMRLYGCPDLIDTEHAEGDVYKMFLGSLCQDIDGLPSIERQPGYLGHRSSFHGQDVPKSPVNHSPENISRSSTRASRRASQLPPVHDRPSSYTTQHHDLSASLEDPNSPNFPIIAQRPSTIQVEKPSPPTVMSPSHTGPISPRSSHEETYHEPSPVTPTSPIASSPSNRRQQANRDKRH</sequence>
<feature type="compositionally biased region" description="Polar residues" evidence="1">
    <location>
        <begin position="1065"/>
        <end position="1079"/>
    </location>
</feature>
<dbReference type="AlphaFoldDB" id="A0AAD9LVE7"/>
<dbReference type="InterPro" id="IPR011009">
    <property type="entry name" value="Kinase-like_dom_sf"/>
</dbReference>
<dbReference type="SUPFAM" id="SSF56112">
    <property type="entry name" value="Protein kinase-like (PK-like)"/>
    <property type="match status" value="1"/>
</dbReference>
<gene>
    <name evidence="3" type="ORF">LX32DRAFT_630754</name>
</gene>
<feature type="compositionally biased region" description="Low complexity" evidence="1">
    <location>
        <begin position="977"/>
        <end position="988"/>
    </location>
</feature>
<name>A0AAD9LVE7_9PEZI</name>
<dbReference type="GO" id="GO:0004674">
    <property type="term" value="F:protein serine/threonine kinase activity"/>
    <property type="evidence" value="ECO:0007669"/>
    <property type="project" value="TreeGrafter"/>
</dbReference>
<dbReference type="PANTHER" id="PTHR24359:SF1">
    <property type="entry name" value="INHIBITOR OF NUCLEAR FACTOR KAPPA-B KINASE EPSILON SUBUNIT HOMOLOG 1-RELATED"/>
    <property type="match status" value="1"/>
</dbReference>
<evidence type="ECO:0000256" key="1">
    <source>
        <dbReference type="SAM" id="MobiDB-lite"/>
    </source>
</evidence>
<feature type="region of interest" description="Disordered" evidence="1">
    <location>
        <begin position="611"/>
        <end position="652"/>
    </location>
</feature>
<dbReference type="SMART" id="SM00220">
    <property type="entry name" value="S_TKc"/>
    <property type="match status" value="1"/>
</dbReference>
<feature type="region of interest" description="Disordered" evidence="1">
    <location>
        <begin position="948"/>
        <end position="1087"/>
    </location>
</feature>
<evidence type="ECO:0000313" key="4">
    <source>
        <dbReference type="Proteomes" id="UP001232148"/>
    </source>
</evidence>
<organism evidence="3 4">
    <name type="scientific">Colletotrichum zoysiae</name>
    <dbReference type="NCBI Taxonomy" id="1216348"/>
    <lineage>
        <taxon>Eukaryota</taxon>
        <taxon>Fungi</taxon>
        <taxon>Dikarya</taxon>
        <taxon>Ascomycota</taxon>
        <taxon>Pezizomycotina</taxon>
        <taxon>Sordariomycetes</taxon>
        <taxon>Hypocreomycetidae</taxon>
        <taxon>Glomerellales</taxon>
        <taxon>Glomerellaceae</taxon>
        <taxon>Colletotrichum</taxon>
        <taxon>Colletotrichum graminicola species complex</taxon>
    </lineage>
</organism>
<feature type="compositionally biased region" description="Polar residues" evidence="1">
    <location>
        <begin position="611"/>
        <end position="625"/>
    </location>
</feature>
<dbReference type="EMBL" id="MU843071">
    <property type="protein sequence ID" value="KAK2021927.1"/>
    <property type="molecule type" value="Genomic_DNA"/>
</dbReference>
<dbReference type="InterPro" id="IPR000719">
    <property type="entry name" value="Prot_kinase_dom"/>
</dbReference>